<feature type="domain" description="ABC transporter substrate-binding protein PnrA-like" evidence="8">
    <location>
        <begin position="34"/>
        <end position="304"/>
    </location>
</feature>
<keyword evidence="3" id="KW-1003">Cell membrane</keyword>
<sequence length="337" mass="34218">MAAATIAVLAVLTACSSATPSASSTSSSGAVAKPKVAVILGGLQNDGGFNEYVADAAKTLVKEGKISLSIRESVTTATDSEPIMRQYAAEGYNLIIGWGIGFSDSVFKVAKEDPNTDFVATGGEDILKQATKNVETWTFSSEQDGYLIGWIAGKTGVDTVGVVDGELAAFNETTYKYVDYGLKASNPSVKVLKPIFTGSWTDSSLANQAAKAQIAAGAKLIITGAEGYTPGVLSAAKQAGIATLGASKTSSSDAAAVNIGLVSLDFTPALRSIVGNVASGDFANKSYIATIDNGGLVFNDLNPVAAAPGVTSDLGAQITALGKSIVDGTTKIPATLP</sequence>
<feature type="signal peptide" evidence="7">
    <location>
        <begin position="1"/>
        <end position="22"/>
    </location>
</feature>
<dbReference type="Gene3D" id="3.40.50.2300">
    <property type="match status" value="2"/>
</dbReference>
<evidence type="ECO:0000256" key="3">
    <source>
        <dbReference type="ARBA" id="ARBA00022475"/>
    </source>
</evidence>
<dbReference type="InterPro" id="IPR050957">
    <property type="entry name" value="BMP_lipoprotein"/>
</dbReference>
<keyword evidence="4 7" id="KW-0732">Signal</keyword>
<evidence type="ECO:0000259" key="8">
    <source>
        <dbReference type="Pfam" id="PF02608"/>
    </source>
</evidence>
<evidence type="ECO:0000256" key="7">
    <source>
        <dbReference type="SAM" id="SignalP"/>
    </source>
</evidence>
<dbReference type="SUPFAM" id="SSF53822">
    <property type="entry name" value="Periplasmic binding protein-like I"/>
    <property type="match status" value="1"/>
</dbReference>
<dbReference type="Pfam" id="PF02608">
    <property type="entry name" value="Bmp"/>
    <property type="match status" value="1"/>
</dbReference>
<keyword evidence="6" id="KW-0449">Lipoprotein</keyword>
<dbReference type="PANTHER" id="PTHR34296">
    <property type="entry name" value="TRANSCRIPTIONAL ACTIVATOR PROTEIN MED"/>
    <property type="match status" value="1"/>
</dbReference>
<gene>
    <name evidence="9" type="ORF">G3T37_09025</name>
</gene>
<accession>A0A7C9TQR0</accession>
<dbReference type="InterPro" id="IPR003760">
    <property type="entry name" value="PnrA-like"/>
</dbReference>
<keyword evidence="10" id="KW-1185">Reference proteome</keyword>
<dbReference type="GO" id="GO:0005886">
    <property type="term" value="C:plasma membrane"/>
    <property type="evidence" value="ECO:0007669"/>
    <property type="project" value="UniProtKB-SubCell"/>
</dbReference>
<comment type="caution">
    <text evidence="9">The sequence shown here is derived from an EMBL/GenBank/DDBJ whole genome shotgun (WGS) entry which is preliminary data.</text>
</comment>
<proteinExistence type="inferred from homology"/>
<comment type="subcellular location">
    <subcellularLocation>
        <location evidence="1">Cell membrane</location>
        <topology evidence="1">Lipid-anchor</topology>
    </subcellularLocation>
</comment>
<dbReference type="EMBL" id="JAAGWZ010000002">
    <property type="protein sequence ID" value="NEM91498.1"/>
    <property type="molecule type" value="Genomic_DNA"/>
</dbReference>
<protein>
    <submittedName>
        <fullName evidence="9">BMP family ABC transporter substrate-binding protein</fullName>
    </submittedName>
</protein>
<dbReference type="Proteomes" id="UP000479756">
    <property type="component" value="Unassembled WGS sequence"/>
</dbReference>
<dbReference type="RefSeq" id="WP_163473252.1">
    <property type="nucleotide sequence ID" value="NZ_JAAGWZ010000002.1"/>
</dbReference>
<evidence type="ECO:0000256" key="6">
    <source>
        <dbReference type="ARBA" id="ARBA00023288"/>
    </source>
</evidence>
<evidence type="ECO:0000313" key="9">
    <source>
        <dbReference type="EMBL" id="NEM91498.1"/>
    </source>
</evidence>
<evidence type="ECO:0000256" key="2">
    <source>
        <dbReference type="ARBA" id="ARBA00008610"/>
    </source>
</evidence>
<name>A0A7C9TQR0_9MICO</name>
<evidence type="ECO:0000313" key="10">
    <source>
        <dbReference type="Proteomes" id="UP000479756"/>
    </source>
</evidence>
<evidence type="ECO:0000256" key="5">
    <source>
        <dbReference type="ARBA" id="ARBA00023136"/>
    </source>
</evidence>
<evidence type="ECO:0000256" key="1">
    <source>
        <dbReference type="ARBA" id="ARBA00004193"/>
    </source>
</evidence>
<organism evidence="9 10">
    <name type="scientific">Galbitalea soli</name>
    <dbReference type="NCBI Taxonomy" id="1268042"/>
    <lineage>
        <taxon>Bacteria</taxon>
        <taxon>Bacillati</taxon>
        <taxon>Actinomycetota</taxon>
        <taxon>Actinomycetes</taxon>
        <taxon>Micrococcales</taxon>
        <taxon>Microbacteriaceae</taxon>
        <taxon>Galbitalea</taxon>
    </lineage>
</organism>
<comment type="similarity">
    <text evidence="2">Belongs to the BMP lipoprotein family.</text>
</comment>
<dbReference type="PANTHER" id="PTHR34296:SF2">
    <property type="entry name" value="ABC TRANSPORTER GUANOSINE-BINDING PROTEIN NUPN"/>
    <property type="match status" value="1"/>
</dbReference>
<dbReference type="InterPro" id="IPR028082">
    <property type="entry name" value="Peripla_BP_I"/>
</dbReference>
<reference evidence="9 10" key="1">
    <citation type="journal article" date="2014" name="Int. J. Syst. Evol. Microbiol.">
        <title>Description of Galbitalea soli gen. nov., sp. nov., and Frondihabitans sucicola sp. nov.</title>
        <authorList>
            <person name="Kim S.J."/>
            <person name="Lim J.M."/>
            <person name="Ahn J.H."/>
            <person name="Weon H.Y."/>
            <person name="Hamada M."/>
            <person name="Suzuki K."/>
            <person name="Ahn T.Y."/>
            <person name="Kwon S.W."/>
        </authorList>
    </citation>
    <scope>NUCLEOTIDE SEQUENCE [LARGE SCALE GENOMIC DNA]</scope>
    <source>
        <strain evidence="9 10">NBRC 108727</strain>
    </source>
</reference>
<feature type="chain" id="PRO_5038710706" evidence="7">
    <location>
        <begin position="23"/>
        <end position="337"/>
    </location>
</feature>
<evidence type="ECO:0000256" key="4">
    <source>
        <dbReference type="ARBA" id="ARBA00022729"/>
    </source>
</evidence>
<keyword evidence="5" id="KW-0472">Membrane</keyword>
<dbReference type="AlphaFoldDB" id="A0A7C9TQR0"/>